<protein>
    <submittedName>
        <fullName evidence="6">GntR family transcriptional regulator</fullName>
    </submittedName>
</protein>
<sequence>MTDTRPFADPAPDASGAATSVMSHRIAEHLREQILSGELKPGARIRQEEVAREFGASRLPVREALRILHSQGLVTLKANSGAWVSEMNAEECDVTYKIRERLEPLALTESIPHLSADTVRRLEEIQDEIEANTSLDRFLHLDRELHLLSYSGNPYKELRDMIERLWNITQPYRRAYVERAGHQRSWVINAEHRLLIDAIRRADTTDAERLLAGHIRRTRIALLPVIERNSTGR</sequence>
<dbReference type="GO" id="GO:0003677">
    <property type="term" value="F:DNA binding"/>
    <property type="evidence" value="ECO:0007669"/>
    <property type="project" value="UniProtKB-KW"/>
</dbReference>
<evidence type="ECO:0000256" key="4">
    <source>
        <dbReference type="SAM" id="MobiDB-lite"/>
    </source>
</evidence>
<evidence type="ECO:0000256" key="1">
    <source>
        <dbReference type="ARBA" id="ARBA00023015"/>
    </source>
</evidence>
<proteinExistence type="predicted"/>
<feature type="region of interest" description="Disordered" evidence="4">
    <location>
        <begin position="1"/>
        <end position="21"/>
    </location>
</feature>
<dbReference type="PROSITE" id="PS50949">
    <property type="entry name" value="HTH_GNTR"/>
    <property type="match status" value="1"/>
</dbReference>
<gene>
    <name evidence="6" type="ORF">Amac_038020</name>
</gene>
<dbReference type="InterPro" id="IPR000524">
    <property type="entry name" value="Tscrpt_reg_HTH_GntR"/>
</dbReference>
<dbReference type="GO" id="GO:0003700">
    <property type="term" value="F:DNA-binding transcription factor activity"/>
    <property type="evidence" value="ECO:0007669"/>
    <property type="project" value="InterPro"/>
</dbReference>
<evidence type="ECO:0000313" key="7">
    <source>
        <dbReference type="Proteomes" id="UP000331127"/>
    </source>
</evidence>
<dbReference type="InterPro" id="IPR036388">
    <property type="entry name" value="WH-like_DNA-bd_sf"/>
</dbReference>
<evidence type="ECO:0000256" key="3">
    <source>
        <dbReference type="ARBA" id="ARBA00023163"/>
    </source>
</evidence>
<reference evidence="6 7" key="1">
    <citation type="submission" date="2019-10" db="EMBL/GenBank/DDBJ databases">
        <title>Whole genome shotgun sequence of Acrocarpospora macrocephala NBRC 16266.</title>
        <authorList>
            <person name="Ichikawa N."/>
            <person name="Kimura A."/>
            <person name="Kitahashi Y."/>
            <person name="Komaki H."/>
            <person name="Oguchi A."/>
        </authorList>
    </citation>
    <scope>NUCLEOTIDE SEQUENCE [LARGE SCALE GENOMIC DNA]</scope>
    <source>
        <strain evidence="6 7">NBRC 16266</strain>
    </source>
</reference>
<dbReference type="Pfam" id="PF00392">
    <property type="entry name" value="GntR"/>
    <property type="match status" value="1"/>
</dbReference>
<name>A0A5M3WLQ6_9ACTN</name>
<dbReference type="OrthoDB" id="5182935at2"/>
<evidence type="ECO:0000313" key="6">
    <source>
        <dbReference type="EMBL" id="GES10205.1"/>
    </source>
</evidence>
<dbReference type="Proteomes" id="UP000331127">
    <property type="component" value="Unassembled WGS sequence"/>
</dbReference>
<keyword evidence="1" id="KW-0805">Transcription regulation</keyword>
<dbReference type="PANTHER" id="PTHR43537">
    <property type="entry name" value="TRANSCRIPTIONAL REGULATOR, GNTR FAMILY"/>
    <property type="match status" value="1"/>
</dbReference>
<dbReference type="RefSeq" id="WP_155355657.1">
    <property type="nucleotide sequence ID" value="NZ_BAAAHL010000055.1"/>
</dbReference>
<dbReference type="InterPro" id="IPR036390">
    <property type="entry name" value="WH_DNA-bd_sf"/>
</dbReference>
<keyword evidence="7" id="KW-1185">Reference proteome</keyword>
<dbReference type="Gene3D" id="1.10.10.10">
    <property type="entry name" value="Winged helix-like DNA-binding domain superfamily/Winged helix DNA-binding domain"/>
    <property type="match status" value="1"/>
</dbReference>
<dbReference type="PANTHER" id="PTHR43537:SF24">
    <property type="entry name" value="GLUCONATE OPERON TRANSCRIPTIONAL REPRESSOR"/>
    <property type="match status" value="1"/>
</dbReference>
<dbReference type="SMART" id="SM00895">
    <property type="entry name" value="FCD"/>
    <property type="match status" value="1"/>
</dbReference>
<evidence type="ECO:0000259" key="5">
    <source>
        <dbReference type="PROSITE" id="PS50949"/>
    </source>
</evidence>
<dbReference type="SMART" id="SM00345">
    <property type="entry name" value="HTH_GNTR"/>
    <property type="match status" value="1"/>
</dbReference>
<accession>A0A5M3WLQ6</accession>
<dbReference type="CDD" id="cd07377">
    <property type="entry name" value="WHTH_GntR"/>
    <property type="match status" value="1"/>
</dbReference>
<dbReference type="InterPro" id="IPR008920">
    <property type="entry name" value="TF_FadR/GntR_C"/>
</dbReference>
<feature type="domain" description="HTH gntR-type" evidence="5">
    <location>
        <begin position="20"/>
        <end position="87"/>
    </location>
</feature>
<keyword evidence="2" id="KW-0238">DNA-binding</keyword>
<dbReference type="AlphaFoldDB" id="A0A5M3WLQ6"/>
<dbReference type="SUPFAM" id="SSF48008">
    <property type="entry name" value="GntR ligand-binding domain-like"/>
    <property type="match status" value="1"/>
</dbReference>
<dbReference type="Gene3D" id="1.20.120.530">
    <property type="entry name" value="GntR ligand-binding domain-like"/>
    <property type="match status" value="1"/>
</dbReference>
<dbReference type="EMBL" id="BLAE01000019">
    <property type="protein sequence ID" value="GES10205.1"/>
    <property type="molecule type" value="Genomic_DNA"/>
</dbReference>
<organism evidence="6 7">
    <name type="scientific">Acrocarpospora macrocephala</name>
    <dbReference type="NCBI Taxonomy" id="150177"/>
    <lineage>
        <taxon>Bacteria</taxon>
        <taxon>Bacillati</taxon>
        <taxon>Actinomycetota</taxon>
        <taxon>Actinomycetes</taxon>
        <taxon>Streptosporangiales</taxon>
        <taxon>Streptosporangiaceae</taxon>
        <taxon>Acrocarpospora</taxon>
    </lineage>
</organism>
<dbReference type="Pfam" id="PF07729">
    <property type="entry name" value="FCD"/>
    <property type="match status" value="1"/>
</dbReference>
<dbReference type="InterPro" id="IPR011711">
    <property type="entry name" value="GntR_C"/>
</dbReference>
<dbReference type="SUPFAM" id="SSF46785">
    <property type="entry name" value="Winged helix' DNA-binding domain"/>
    <property type="match status" value="1"/>
</dbReference>
<evidence type="ECO:0000256" key="2">
    <source>
        <dbReference type="ARBA" id="ARBA00023125"/>
    </source>
</evidence>
<keyword evidence="3" id="KW-0804">Transcription</keyword>
<comment type="caution">
    <text evidence="6">The sequence shown here is derived from an EMBL/GenBank/DDBJ whole genome shotgun (WGS) entry which is preliminary data.</text>
</comment>